<dbReference type="Proteomes" id="UP001519296">
    <property type="component" value="Unassembled WGS sequence"/>
</dbReference>
<accession>A0ABS5B3V8</accession>
<sequence length="136" mass="14701">MGGEIFLIGKPVFLRKNKEVIYLVLRVLVNHVTMIQISNYTKEVLMSTIQSNSASAQTCATSLVTAAAGINSVAAISEDKTSKYIGNDLVQGLIANEKSIGDNIASQLNQFVGLVHSVDSRFQATDQGLSQEIRKD</sequence>
<proteinExistence type="predicted"/>
<name>A0ABS5B3V8_9STRE</name>
<dbReference type="EMBL" id="PRDG01000003">
    <property type="protein sequence ID" value="MBP2623504.1"/>
    <property type="molecule type" value="Genomic_DNA"/>
</dbReference>
<comment type="caution">
    <text evidence="1">The sequence shown here is derived from an EMBL/GenBank/DDBJ whole genome shotgun (WGS) entry which is preliminary data.</text>
</comment>
<dbReference type="InterPro" id="IPR021477">
    <property type="entry name" value="TVIIS_effector_SACOL2603_fam"/>
</dbReference>
<gene>
    <name evidence="1" type="ORF">C4K46_06060</name>
</gene>
<organism evidence="1 2">
    <name type="scientific">Streptococcus oricebi</name>
    <dbReference type="NCBI Taxonomy" id="1547447"/>
    <lineage>
        <taxon>Bacteria</taxon>
        <taxon>Bacillati</taxon>
        <taxon>Bacillota</taxon>
        <taxon>Bacilli</taxon>
        <taxon>Lactobacillales</taxon>
        <taxon>Streptococcaceae</taxon>
        <taxon>Streptococcus</taxon>
    </lineage>
</organism>
<keyword evidence="2" id="KW-1185">Reference proteome</keyword>
<reference evidence="1 2" key="1">
    <citation type="submission" date="2018-02" db="EMBL/GenBank/DDBJ databases">
        <title>Draft genome sequence of Streptococcus oricebi CCUG 70868T type strain.</title>
        <authorList>
            <person name="Mendez V."/>
            <person name="Salva-Serra F."/>
            <person name="Jaen-Luchoro D."/>
            <person name="Gonzales-Siles L."/>
            <person name="Karlsson R."/>
            <person name="Engstrom-Jakobsson H."/>
            <person name="Busquets A."/>
            <person name="Gomila M."/>
            <person name="Pineiro-Iglesias B."/>
            <person name="Bennasar-Figueras A."/>
            <person name="Seeger M."/>
            <person name="Moore E."/>
        </authorList>
    </citation>
    <scope>NUCLEOTIDE SEQUENCE [LARGE SCALE GENOMIC DNA]</scope>
    <source>
        <strain evidence="1 2">CCUG 70868</strain>
    </source>
</reference>
<dbReference type="NCBIfam" id="TIGR04197">
    <property type="entry name" value="T7SS_SACOL2603"/>
    <property type="match status" value="1"/>
</dbReference>
<evidence type="ECO:0000313" key="1">
    <source>
        <dbReference type="EMBL" id="MBP2623504.1"/>
    </source>
</evidence>
<evidence type="ECO:0000313" key="2">
    <source>
        <dbReference type="Proteomes" id="UP001519296"/>
    </source>
</evidence>
<evidence type="ECO:0008006" key="3">
    <source>
        <dbReference type="Google" id="ProtNLM"/>
    </source>
</evidence>
<protein>
    <recommendedName>
        <fullName evidence="3">TIGR04197 family type VII secretion effector</fullName>
    </recommendedName>
</protein>